<feature type="compositionally biased region" description="Low complexity" evidence="2">
    <location>
        <begin position="469"/>
        <end position="480"/>
    </location>
</feature>
<feature type="region of interest" description="Disordered" evidence="2">
    <location>
        <begin position="189"/>
        <end position="285"/>
    </location>
</feature>
<dbReference type="InterPro" id="IPR011006">
    <property type="entry name" value="CheY-like_superfamily"/>
</dbReference>
<gene>
    <name evidence="3" type="ORF">N508_001308</name>
</gene>
<feature type="compositionally biased region" description="Acidic residues" evidence="2">
    <location>
        <begin position="414"/>
        <end position="425"/>
    </location>
</feature>
<sequence>MKSKVLLIDDSVTIHRVIDLSIDVDRYDIVKVFSKEDAALKMQSEQYDYILLDNKLDNIVISEYIKELKTAQTSAYIILLVGAFDRFDESDLEKTGADDYLVKPFDSQSLNEKLSSDADMMPAGIVEKIAEADFARDNDDYITPTASLTTGDVIDGLSKKEYLENLEEVQPDDLTDNGYAEDLDTAAPSLELDNSSQESEESSGTAENEVIEESLEEDTSTVIENNNEETENSALDDTAEAAPFEEPVLEPEPVIQNEEETIETENNEEVLNIPEAEENSADNEDISLTEEISEETAPENNEEIEIPDNITAVHNPVLPDIDDAADISDEYVMQDNLEEIDDISQNEMLDEFPDFPEVDDISTDEMQDSQDIENIQAQETENIEELSDENSINETSSEEMQEVSDNTPAKTEEQETLLVDDDDWLSDTPSTQEENTADMQMEEAHVDLSEESLAENQEAVEDNELIDNALQEEAAAAPVQEETEIQEQVEPEEAPVMLDENTADETAVEDDMQDLDIQEQSQEDLSEENATDELSEMPSEEAFDIENEKTEEENIAEEPVEPLSEETIEESAEDTSFDMPEVKAEDAAEVNEDTALEETSLSVQEEMKQEPANIQQTEVKQAEEYSPETSGRFGGITVTISRDEIIAMLGNAIDKHFLEEAVKEVIAANMKDIVRNIVPAIAEKYIKEEIERLKNDE</sequence>
<dbReference type="GO" id="GO:0000160">
    <property type="term" value="P:phosphorelay signal transduction system"/>
    <property type="evidence" value="ECO:0007669"/>
    <property type="project" value="InterPro"/>
</dbReference>
<dbReference type="eggNOG" id="COG0745">
    <property type="taxonomic scope" value="Bacteria"/>
</dbReference>
<dbReference type="PANTHER" id="PTHR44591">
    <property type="entry name" value="STRESS RESPONSE REGULATOR PROTEIN 1"/>
    <property type="match status" value="1"/>
</dbReference>
<proteinExistence type="predicted"/>
<keyword evidence="4" id="KW-1185">Reference proteome</keyword>
<feature type="compositionally biased region" description="Acidic residues" evidence="2">
    <location>
        <begin position="257"/>
        <end position="268"/>
    </location>
</feature>
<dbReference type="InterPro" id="IPR001789">
    <property type="entry name" value="Sig_transdc_resp-reg_receiver"/>
</dbReference>
<dbReference type="Gene3D" id="3.40.50.2300">
    <property type="match status" value="1"/>
</dbReference>
<dbReference type="SMART" id="SM00448">
    <property type="entry name" value="REC"/>
    <property type="match status" value="1"/>
</dbReference>
<dbReference type="EMBL" id="CP097562">
    <property type="protein sequence ID" value="USF24225.1"/>
    <property type="molecule type" value="Genomic_DNA"/>
</dbReference>
<feature type="compositionally biased region" description="Polar residues" evidence="2">
    <location>
        <begin position="192"/>
        <end position="206"/>
    </location>
</feature>
<dbReference type="OrthoDB" id="9815226at2"/>
<dbReference type="SUPFAM" id="SSF52172">
    <property type="entry name" value="CheY-like"/>
    <property type="match status" value="1"/>
</dbReference>
<protein>
    <submittedName>
        <fullName evidence="3">Uncharacterized protein</fullName>
    </submittedName>
</protein>
<evidence type="ECO:0000313" key="3">
    <source>
        <dbReference type="EMBL" id="USF24225.1"/>
    </source>
</evidence>
<evidence type="ECO:0000256" key="1">
    <source>
        <dbReference type="ARBA" id="ARBA00022553"/>
    </source>
</evidence>
<evidence type="ECO:0000256" key="2">
    <source>
        <dbReference type="SAM" id="MobiDB-lite"/>
    </source>
</evidence>
<reference evidence="3" key="1">
    <citation type="journal article" date="2014" name="Genome Announc.">
        <title>Draft genome sequences of the altered schaedler flora, a defined bacterial community from gnotobiotic mice.</title>
        <authorList>
            <person name="Wannemuehler M.J."/>
            <person name="Overstreet A.M."/>
            <person name="Ward D.V."/>
            <person name="Phillips G.J."/>
        </authorList>
    </citation>
    <scope>NUCLEOTIDE SEQUENCE</scope>
    <source>
        <strain evidence="3">ASF457</strain>
    </source>
</reference>
<reference evidence="3" key="2">
    <citation type="submission" date="2022-05" db="EMBL/GenBank/DDBJ databases">
        <authorList>
            <person name="Proctor A.L."/>
            <person name="Phillips G.J."/>
            <person name="Wannemuehler M.J."/>
        </authorList>
    </citation>
    <scope>NUCLEOTIDE SEQUENCE</scope>
    <source>
        <strain evidence="3">ASF457</strain>
    </source>
</reference>
<feature type="compositionally biased region" description="Acidic residues" evidence="2">
    <location>
        <begin position="501"/>
        <end position="576"/>
    </location>
</feature>
<feature type="region of interest" description="Disordered" evidence="2">
    <location>
        <begin position="377"/>
        <end position="629"/>
    </location>
</feature>
<feature type="compositionally biased region" description="Acidic residues" evidence="2">
    <location>
        <begin position="275"/>
        <end position="285"/>
    </location>
</feature>
<evidence type="ECO:0000313" key="4">
    <source>
        <dbReference type="Proteomes" id="UP000017429"/>
    </source>
</evidence>
<feature type="compositionally biased region" description="Acidic residues" evidence="2">
    <location>
        <begin position="587"/>
        <end position="596"/>
    </location>
</feature>
<reference evidence="3" key="3">
    <citation type="submission" date="2022-06" db="EMBL/GenBank/DDBJ databases">
        <title>Resources to Facilitate Use of the Altered Schaedler Flora (ASF) Mouse Model to Study Microbiome Function.</title>
        <authorList>
            <person name="Proctor A."/>
            <person name="Parvinroo S."/>
            <person name="Richie T."/>
            <person name="Jia X."/>
            <person name="Lee S.T.M."/>
            <person name="Karp P.D."/>
            <person name="Paley S."/>
            <person name="Kostic A.D."/>
            <person name="Pierre J.F."/>
            <person name="Wannemuehler M.J."/>
            <person name="Phillips G.J."/>
        </authorList>
    </citation>
    <scope>NUCLEOTIDE SEQUENCE</scope>
    <source>
        <strain evidence="3">ASF457</strain>
    </source>
</reference>
<dbReference type="KEGG" id="msch:N508_001308"/>
<dbReference type="PANTHER" id="PTHR44591:SF3">
    <property type="entry name" value="RESPONSE REGULATORY DOMAIN-CONTAINING PROTEIN"/>
    <property type="match status" value="1"/>
</dbReference>
<feature type="compositionally biased region" description="Acidic residues" evidence="2">
    <location>
        <begin position="353"/>
        <end position="371"/>
    </location>
</feature>
<accession>V2RLF9</accession>
<dbReference type="Pfam" id="PF00072">
    <property type="entry name" value="Response_reg"/>
    <property type="match status" value="1"/>
</dbReference>
<dbReference type="PROSITE" id="PS50110">
    <property type="entry name" value="RESPONSE_REGULATORY"/>
    <property type="match status" value="1"/>
</dbReference>
<dbReference type="Proteomes" id="UP000017429">
    <property type="component" value="Chromosome"/>
</dbReference>
<feature type="compositionally biased region" description="Acidic residues" evidence="2">
    <location>
        <begin position="449"/>
        <end position="465"/>
    </location>
</feature>
<feature type="compositionally biased region" description="Acidic residues" evidence="2">
    <location>
        <begin position="481"/>
        <end position="493"/>
    </location>
</feature>
<name>V2RLF9_9BACT</name>
<organism evidence="3 4">
    <name type="scientific">Mucispirillum schaedleri ASF457</name>
    <dbReference type="NCBI Taxonomy" id="1379858"/>
    <lineage>
        <taxon>Bacteria</taxon>
        <taxon>Pseudomonadati</taxon>
        <taxon>Deferribacterota</taxon>
        <taxon>Deferribacteres</taxon>
        <taxon>Deferribacterales</taxon>
        <taxon>Mucispirillaceae</taxon>
        <taxon>Mucispirillum</taxon>
    </lineage>
</organism>
<dbReference type="RefSeq" id="WP_023275593.1">
    <property type="nucleotide sequence ID" value="NZ_CP097562.1"/>
</dbReference>
<feature type="compositionally biased region" description="Acidic residues" evidence="2">
    <location>
        <begin position="209"/>
        <end position="219"/>
    </location>
</feature>
<keyword evidence="1" id="KW-0597">Phosphoprotein</keyword>
<dbReference type="InterPro" id="IPR050595">
    <property type="entry name" value="Bact_response_regulator"/>
</dbReference>
<feature type="region of interest" description="Disordered" evidence="2">
    <location>
        <begin position="353"/>
        <end position="372"/>
    </location>
</feature>
<feature type="compositionally biased region" description="Polar residues" evidence="2">
    <location>
        <begin position="427"/>
        <end position="438"/>
    </location>
</feature>
<dbReference type="AlphaFoldDB" id="V2RLF9"/>